<feature type="transmembrane region" description="Helical" evidence="1">
    <location>
        <begin position="70"/>
        <end position="91"/>
    </location>
</feature>
<evidence type="ECO:0000313" key="2">
    <source>
        <dbReference type="EMBL" id="AUH33729.1"/>
    </source>
</evidence>
<sequence length="288" mass="30168">MVGAVGIFVSSSLFYAISAGPRAVPLPLVASESQLAAMTQLAVPGLPSAAMVPVAGRLDLYNPFLRPDNLMLWSLLIAVWFALILHAVTVLRQQHRFERAGAVAVVNALPGMPDTGPPTAQEIAARHRHDNRPSEHAPLALALVLGAIWPWIIHQHQAVGFVMALAMLSLALAAAIRGQRDGPAIRRRQTVGFFGGWATAVTYAAFASLLNNYLGIPAIAATVTAMLLCASAGVITQLRLGGVFSYSVAVIWSLVGLALVTMSADATIAMVAIIGISAMAIVLVRAAS</sequence>
<gene>
    <name evidence="2" type="ORF">CUV01_10305</name>
</gene>
<feature type="transmembrane region" description="Helical" evidence="1">
    <location>
        <begin position="216"/>
        <end position="236"/>
    </location>
</feature>
<reference evidence="2 3" key="1">
    <citation type="submission" date="2017-12" db="EMBL/GenBank/DDBJ databases">
        <authorList>
            <person name="Hurst M.R.H."/>
        </authorList>
    </citation>
    <scope>NUCLEOTIDE SEQUENCE [LARGE SCALE GENOMIC DNA]</scope>
    <source>
        <strain evidence="2 3">BM15</strain>
    </source>
</reference>
<organism evidence="2 3">
    <name type="scientific">Paracoccus tegillarcae</name>
    <dbReference type="NCBI Taxonomy" id="1529068"/>
    <lineage>
        <taxon>Bacteria</taxon>
        <taxon>Pseudomonadati</taxon>
        <taxon>Pseudomonadota</taxon>
        <taxon>Alphaproteobacteria</taxon>
        <taxon>Rhodobacterales</taxon>
        <taxon>Paracoccaceae</taxon>
        <taxon>Paracoccus</taxon>
    </lineage>
</organism>
<name>A0A2K9EHC8_9RHOB</name>
<feature type="transmembrane region" description="Helical" evidence="1">
    <location>
        <begin position="268"/>
        <end position="287"/>
    </location>
</feature>
<keyword evidence="1" id="KW-0812">Transmembrane</keyword>
<protein>
    <submittedName>
        <fullName evidence="2">Uncharacterized protein</fullName>
    </submittedName>
</protein>
<keyword evidence="1" id="KW-0472">Membrane</keyword>
<accession>A0A2K9EHC8</accession>
<feature type="transmembrane region" description="Helical" evidence="1">
    <location>
        <begin position="190"/>
        <end position="210"/>
    </location>
</feature>
<proteinExistence type="predicted"/>
<feature type="transmembrane region" description="Helical" evidence="1">
    <location>
        <begin position="159"/>
        <end position="178"/>
    </location>
</feature>
<dbReference type="KEGG" id="paro:CUV01_10305"/>
<dbReference type="Proteomes" id="UP000233742">
    <property type="component" value="Chromosome"/>
</dbReference>
<feature type="transmembrane region" description="Helical" evidence="1">
    <location>
        <begin position="136"/>
        <end position="153"/>
    </location>
</feature>
<keyword evidence="1" id="KW-1133">Transmembrane helix</keyword>
<evidence type="ECO:0000256" key="1">
    <source>
        <dbReference type="SAM" id="Phobius"/>
    </source>
</evidence>
<keyword evidence="3" id="KW-1185">Reference proteome</keyword>
<evidence type="ECO:0000313" key="3">
    <source>
        <dbReference type="Proteomes" id="UP000233742"/>
    </source>
</evidence>
<dbReference type="EMBL" id="CP025408">
    <property type="protein sequence ID" value="AUH33729.1"/>
    <property type="molecule type" value="Genomic_DNA"/>
</dbReference>
<feature type="transmembrane region" description="Helical" evidence="1">
    <location>
        <begin position="243"/>
        <end position="262"/>
    </location>
</feature>
<dbReference type="AlphaFoldDB" id="A0A2K9EHC8"/>